<name>A0A1C3UUZ1_9HYPH</name>
<dbReference type="InterPro" id="IPR036291">
    <property type="entry name" value="NAD(P)-bd_dom_sf"/>
</dbReference>
<dbReference type="PANTHER" id="PTHR43580:SF2">
    <property type="entry name" value="CYTOKINE-LIKE NUCLEAR FACTOR N-PAC"/>
    <property type="match status" value="1"/>
</dbReference>
<dbReference type="GO" id="GO:0051287">
    <property type="term" value="F:NAD binding"/>
    <property type="evidence" value="ECO:0007669"/>
    <property type="project" value="InterPro"/>
</dbReference>
<dbReference type="EMBL" id="FMAF01000003">
    <property type="protein sequence ID" value="SCB19275.1"/>
    <property type="molecule type" value="Genomic_DNA"/>
</dbReference>
<evidence type="ECO:0000313" key="6">
    <source>
        <dbReference type="EMBL" id="SCB19275.1"/>
    </source>
</evidence>
<accession>A0A1C3UUZ1</accession>
<dbReference type="OrthoDB" id="9812907at2"/>
<keyword evidence="2" id="KW-0520">NAD</keyword>
<evidence type="ECO:0000259" key="5">
    <source>
        <dbReference type="Pfam" id="PF14833"/>
    </source>
</evidence>
<evidence type="ECO:0000256" key="3">
    <source>
        <dbReference type="PIRSR" id="PIRSR000103-1"/>
    </source>
</evidence>
<dbReference type="InterPro" id="IPR006115">
    <property type="entry name" value="6PGDH_NADP-bd"/>
</dbReference>
<evidence type="ECO:0000256" key="1">
    <source>
        <dbReference type="ARBA" id="ARBA00023002"/>
    </source>
</evidence>
<dbReference type="InterPro" id="IPR002204">
    <property type="entry name" value="3-OH-isobutyrate_DH-rel_CS"/>
</dbReference>
<dbReference type="Proteomes" id="UP000199205">
    <property type="component" value="Unassembled WGS sequence"/>
</dbReference>
<dbReference type="RefSeq" id="WP_092573446.1">
    <property type="nucleotide sequence ID" value="NZ_FMAF01000003.1"/>
</dbReference>
<dbReference type="PROSITE" id="PS00895">
    <property type="entry name" value="3_HYDROXYISOBUT_DH"/>
    <property type="match status" value="1"/>
</dbReference>
<keyword evidence="1" id="KW-0560">Oxidoreductase</keyword>
<organism evidence="6 7">
    <name type="scientific">Rhizobium lusitanum</name>
    <dbReference type="NCBI Taxonomy" id="293958"/>
    <lineage>
        <taxon>Bacteria</taxon>
        <taxon>Pseudomonadati</taxon>
        <taxon>Pseudomonadota</taxon>
        <taxon>Alphaproteobacteria</taxon>
        <taxon>Hyphomicrobiales</taxon>
        <taxon>Rhizobiaceae</taxon>
        <taxon>Rhizobium/Agrobacterium group</taxon>
        <taxon>Rhizobium</taxon>
    </lineage>
</organism>
<dbReference type="SUPFAM" id="SSF51735">
    <property type="entry name" value="NAD(P)-binding Rossmann-fold domains"/>
    <property type="match status" value="1"/>
</dbReference>
<protein>
    <submittedName>
        <fullName evidence="6">3-hydroxyisobutyrate dehydrogenase</fullName>
    </submittedName>
</protein>
<dbReference type="Pfam" id="PF03446">
    <property type="entry name" value="NAD_binding_2"/>
    <property type="match status" value="1"/>
</dbReference>
<dbReference type="InterPro" id="IPR013328">
    <property type="entry name" value="6PGD_dom2"/>
</dbReference>
<dbReference type="Gene3D" id="1.10.1040.10">
    <property type="entry name" value="N-(1-d-carboxylethyl)-l-norvaline Dehydrogenase, domain 2"/>
    <property type="match status" value="1"/>
</dbReference>
<gene>
    <name evidence="6" type="ORF">GA0061101_103381</name>
</gene>
<feature type="active site" evidence="3">
    <location>
        <position position="170"/>
    </location>
</feature>
<dbReference type="InterPro" id="IPR008927">
    <property type="entry name" value="6-PGluconate_DH-like_C_sf"/>
</dbReference>
<dbReference type="AlphaFoldDB" id="A0A1C3UUZ1"/>
<dbReference type="Pfam" id="PF14833">
    <property type="entry name" value="NAD_binding_11"/>
    <property type="match status" value="1"/>
</dbReference>
<feature type="domain" description="3-hydroxyisobutyrate dehydrogenase-like NAD-binding" evidence="5">
    <location>
        <begin position="165"/>
        <end position="281"/>
    </location>
</feature>
<evidence type="ECO:0000259" key="4">
    <source>
        <dbReference type="Pfam" id="PF03446"/>
    </source>
</evidence>
<dbReference type="InterPro" id="IPR015815">
    <property type="entry name" value="HIBADH-related"/>
</dbReference>
<dbReference type="PIRSF" id="PIRSF000103">
    <property type="entry name" value="HIBADH"/>
    <property type="match status" value="1"/>
</dbReference>
<dbReference type="GO" id="GO:0016491">
    <property type="term" value="F:oxidoreductase activity"/>
    <property type="evidence" value="ECO:0007669"/>
    <property type="project" value="UniProtKB-KW"/>
</dbReference>
<dbReference type="SUPFAM" id="SSF48179">
    <property type="entry name" value="6-phosphogluconate dehydrogenase C-terminal domain-like"/>
    <property type="match status" value="1"/>
</dbReference>
<reference evidence="6 7" key="1">
    <citation type="submission" date="2016-08" db="EMBL/GenBank/DDBJ databases">
        <authorList>
            <person name="Seilhamer J.J."/>
        </authorList>
    </citation>
    <scope>NUCLEOTIDE SEQUENCE [LARGE SCALE GENOMIC DNA]</scope>
    <source>
        <strain evidence="6 7">P1-7</strain>
    </source>
</reference>
<dbReference type="GO" id="GO:0016054">
    <property type="term" value="P:organic acid catabolic process"/>
    <property type="evidence" value="ECO:0007669"/>
    <property type="project" value="UniProtKB-ARBA"/>
</dbReference>
<proteinExistence type="predicted"/>
<dbReference type="Gene3D" id="3.40.50.720">
    <property type="entry name" value="NAD(P)-binding Rossmann-like Domain"/>
    <property type="match status" value="1"/>
</dbReference>
<evidence type="ECO:0000256" key="2">
    <source>
        <dbReference type="ARBA" id="ARBA00023027"/>
    </source>
</evidence>
<feature type="domain" description="6-phosphogluconate dehydrogenase NADP-binding" evidence="4">
    <location>
        <begin position="2"/>
        <end position="160"/>
    </location>
</feature>
<dbReference type="InterPro" id="IPR051265">
    <property type="entry name" value="HIBADH-related_NP60_sf"/>
</dbReference>
<dbReference type="InterPro" id="IPR029154">
    <property type="entry name" value="HIBADH-like_NADP-bd"/>
</dbReference>
<evidence type="ECO:0000313" key="7">
    <source>
        <dbReference type="Proteomes" id="UP000199205"/>
    </source>
</evidence>
<dbReference type="PANTHER" id="PTHR43580">
    <property type="entry name" value="OXIDOREDUCTASE GLYR1-RELATED"/>
    <property type="match status" value="1"/>
</dbReference>
<dbReference type="GO" id="GO:0050661">
    <property type="term" value="F:NADP binding"/>
    <property type="evidence" value="ECO:0007669"/>
    <property type="project" value="InterPro"/>
</dbReference>
<sequence>MKVGFIGLGQMGSAMAANLLTAGHEVTVYNRSRDKAEALAGEGAKVAATVADACGGEAVFTMLAHDDALSAVVHGDGGVLANLGKGAVHISASTISVGMSERLTKEHAAAGQRFVAAPVFGRPEAAAAAKLFVTAAGSPDAIEVVTPLFEAIGQRTFVLGEEPKAANLVKLSGNFLIASVIESLGEAMALVEKGGVDRHAYLDLLTSTLFNAPVYKTYGGLIADRKFKPAGFTAPLGQKDIRLALAAGEALNVPLPLASLLRDRFLTLLAHGGEELDWSAIGALAAKDAGLVE</sequence>